<feature type="transmembrane region" description="Helical" evidence="1">
    <location>
        <begin position="104"/>
        <end position="124"/>
    </location>
</feature>
<protein>
    <submittedName>
        <fullName evidence="2">Uncharacterized protein</fullName>
    </submittedName>
</protein>
<gene>
    <name evidence="2" type="ORF">D5R97_06185</name>
</gene>
<keyword evidence="1" id="KW-1133">Transmembrane helix</keyword>
<dbReference type="AlphaFoldDB" id="A0A424YDS6"/>
<name>A0A424YDS6_9FIRM</name>
<accession>A0A424YDS6</accession>
<proteinExistence type="predicted"/>
<feature type="transmembrane region" description="Helical" evidence="1">
    <location>
        <begin position="7"/>
        <end position="26"/>
    </location>
</feature>
<comment type="caution">
    <text evidence="2">The sequence shown here is derived from an EMBL/GenBank/DDBJ whole genome shotgun (WGS) entry which is preliminary data.</text>
</comment>
<feature type="transmembrane region" description="Helical" evidence="1">
    <location>
        <begin position="65"/>
        <end position="84"/>
    </location>
</feature>
<reference evidence="2 3" key="1">
    <citation type="submission" date="2018-08" db="EMBL/GenBank/DDBJ databases">
        <title>The metabolism and importance of syntrophic acetate oxidation coupled to methane or sulfide production in haloalkaline environments.</title>
        <authorList>
            <person name="Timmers P.H.A."/>
            <person name="Vavourakis C.D."/>
            <person name="Sorokin D.Y."/>
            <person name="Sinninghe Damste J.S."/>
            <person name="Muyzer G."/>
            <person name="Stams A.J.M."/>
            <person name="Plugge C.M."/>
        </authorList>
    </citation>
    <scope>NUCLEOTIDE SEQUENCE [LARGE SCALE GENOMIC DNA]</scope>
    <source>
        <strain evidence="2">MSAO_Bac1</strain>
    </source>
</reference>
<keyword evidence="1" id="KW-0472">Membrane</keyword>
<evidence type="ECO:0000256" key="1">
    <source>
        <dbReference type="SAM" id="Phobius"/>
    </source>
</evidence>
<sequence>MKLTWKDLIYFILICGLVSAVIYIYVGSTFLAVIVWGIYGGCLLLGGFFEYMLSKRISPLHMQILVGWIIYLFISLSVTLIDFYMLSPPLMEALHFNYPLSFSLAVWVFYGIIMVLFTLGYYFIYTSCPGCRGIITRWGNYCNNCGFYRGEEEVTREGVEQ</sequence>
<organism evidence="2 3">
    <name type="scientific">Candidatus Syntrophonatronum acetioxidans</name>
    <dbReference type="NCBI Taxonomy" id="1795816"/>
    <lineage>
        <taxon>Bacteria</taxon>
        <taxon>Bacillati</taxon>
        <taxon>Bacillota</taxon>
        <taxon>Clostridia</taxon>
        <taxon>Eubacteriales</taxon>
        <taxon>Syntrophomonadaceae</taxon>
        <taxon>Candidatus Syntrophonatronum</taxon>
    </lineage>
</organism>
<keyword evidence="1" id="KW-0812">Transmembrane</keyword>
<evidence type="ECO:0000313" key="2">
    <source>
        <dbReference type="EMBL" id="RQD75436.1"/>
    </source>
</evidence>
<evidence type="ECO:0000313" key="3">
    <source>
        <dbReference type="Proteomes" id="UP000285138"/>
    </source>
</evidence>
<feature type="transmembrane region" description="Helical" evidence="1">
    <location>
        <begin position="32"/>
        <end position="53"/>
    </location>
</feature>
<dbReference type="Proteomes" id="UP000285138">
    <property type="component" value="Unassembled WGS sequence"/>
</dbReference>
<dbReference type="EMBL" id="QZAA01000160">
    <property type="protein sequence ID" value="RQD75436.1"/>
    <property type="molecule type" value="Genomic_DNA"/>
</dbReference>